<dbReference type="EMBL" id="JAKRCV010000046">
    <property type="protein sequence ID" value="MCG7322794.1"/>
    <property type="molecule type" value="Genomic_DNA"/>
</dbReference>
<keyword evidence="3" id="KW-1185">Reference proteome</keyword>
<dbReference type="RefSeq" id="WP_019284199.1">
    <property type="nucleotide sequence ID" value="NZ_DAMCTM010000002.1"/>
</dbReference>
<reference evidence="2 3" key="1">
    <citation type="submission" date="2022-02" db="EMBL/GenBank/DDBJ databases">
        <title>Uncovering new skin microbiome diversity through culturing and metagenomics.</title>
        <authorList>
            <person name="Conlan S."/>
            <person name="Deming C."/>
            <person name="Nisc Comparative Sequencing Program N."/>
            <person name="Segre J.A."/>
        </authorList>
    </citation>
    <scope>NUCLEOTIDE SEQUENCE [LARGE SCALE GENOMIC DNA]</scope>
    <source>
        <strain evidence="2 3">ACRQZ</strain>
    </source>
</reference>
<keyword evidence="1" id="KW-0812">Transmembrane</keyword>
<keyword evidence="1" id="KW-1133">Transmembrane helix</keyword>
<name>A0ABS9Q4S3_9MICO</name>
<protein>
    <submittedName>
        <fullName evidence="2">Uncharacterized protein</fullName>
    </submittedName>
</protein>
<gene>
    <name evidence="2" type="ORF">MHL29_12990</name>
</gene>
<sequence length="49" mass="4857">MPLPLDGPAAGLLLHAVGAGAVFAAAYALARLRFAPKEAARGTDAAPLD</sequence>
<comment type="caution">
    <text evidence="2">The sequence shown here is derived from an EMBL/GenBank/DDBJ whole genome shotgun (WGS) entry which is preliminary data.</text>
</comment>
<proteinExistence type="predicted"/>
<keyword evidence="1" id="KW-0472">Membrane</keyword>
<organism evidence="2 3">
    <name type="scientific">Arsenicicoccus bolidensis</name>
    <dbReference type="NCBI Taxonomy" id="229480"/>
    <lineage>
        <taxon>Bacteria</taxon>
        <taxon>Bacillati</taxon>
        <taxon>Actinomycetota</taxon>
        <taxon>Actinomycetes</taxon>
        <taxon>Micrococcales</taxon>
        <taxon>Intrasporangiaceae</taxon>
        <taxon>Arsenicicoccus</taxon>
    </lineage>
</organism>
<evidence type="ECO:0000313" key="2">
    <source>
        <dbReference type="EMBL" id="MCG7322794.1"/>
    </source>
</evidence>
<evidence type="ECO:0000256" key="1">
    <source>
        <dbReference type="SAM" id="Phobius"/>
    </source>
</evidence>
<evidence type="ECO:0000313" key="3">
    <source>
        <dbReference type="Proteomes" id="UP001521931"/>
    </source>
</evidence>
<dbReference type="Proteomes" id="UP001521931">
    <property type="component" value="Unassembled WGS sequence"/>
</dbReference>
<feature type="transmembrane region" description="Helical" evidence="1">
    <location>
        <begin position="12"/>
        <end position="30"/>
    </location>
</feature>
<accession>A0ABS9Q4S3</accession>